<organism evidence="2 3">
    <name type="scientific">Rhodovibrio salinarum</name>
    <dbReference type="NCBI Taxonomy" id="1087"/>
    <lineage>
        <taxon>Bacteria</taxon>
        <taxon>Pseudomonadati</taxon>
        <taxon>Pseudomonadota</taxon>
        <taxon>Alphaproteobacteria</taxon>
        <taxon>Rhodospirillales</taxon>
        <taxon>Rhodovibrionaceae</taxon>
        <taxon>Rhodovibrio</taxon>
    </lineage>
</organism>
<keyword evidence="3" id="KW-1185">Reference proteome</keyword>
<feature type="transmembrane region" description="Helical" evidence="1">
    <location>
        <begin position="6"/>
        <end position="24"/>
    </location>
</feature>
<reference evidence="2" key="1">
    <citation type="submission" date="2017-08" db="EMBL/GenBank/DDBJ databases">
        <authorList>
            <person name="Imhoff J.F."/>
            <person name="Rahn T."/>
            <person name="Kuenzel S."/>
            <person name="Neulinger S.C."/>
        </authorList>
    </citation>
    <scope>NUCLEOTIDE SEQUENCE</scope>
    <source>
        <strain evidence="2">DSM 9154</strain>
    </source>
</reference>
<evidence type="ECO:0000313" key="3">
    <source>
        <dbReference type="Proteomes" id="UP000778970"/>
    </source>
</evidence>
<dbReference type="AlphaFoldDB" id="A0A934QFW9"/>
<accession>A0A934QFW9</accession>
<evidence type="ECO:0000256" key="1">
    <source>
        <dbReference type="SAM" id="Phobius"/>
    </source>
</evidence>
<protein>
    <submittedName>
        <fullName evidence="2">Uncharacterized protein</fullName>
    </submittedName>
</protein>
<gene>
    <name evidence="2" type="ORF">CKO21_03205</name>
</gene>
<keyword evidence="1" id="KW-0812">Transmembrane</keyword>
<evidence type="ECO:0000313" key="2">
    <source>
        <dbReference type="EMBL" id="MBK1696248.1"/>
    </source>
</evidence>
<feature type="transmembrane region" description="Helical" evidence="1">
    <location>
        <begin position="72"/>
        <end position="97"/>
    </location>
</feature>
<comment type="caution">
    <text evidence="2">The sequence shown here is derived from an EMBL/GenBank/DDBJ whole genome shotgun (WGS) entry which is preliminary data.</text>
</comment>
<feature type="transmembrane region" description="Helical" evidence="1">
    <location>
        <begin position="44"/>
        <end position="66"/>
    </location>
</feature>
<keyword evidence="1" id="KW-1133">Transmembrane helix</keyword>
<reference evidence="2" key="2">
    <citation type="journal article" date="2020" name="Microorganisms">
        <title>Osmotic Adaptation and Compatible Solute Biosynthesis of Phototrophic Bacteria as Revealed from Genome Analyses.</title>
        <authorList>
            <person name="Imhoff J.F."/>
            <person name="Rahn T."/>
            <person name="Kunzel S."/>
            <person name="Keller A."/>
            <person name="Neulinger S.C."/>
        </authorList>
    </citation>
    <scope>NUCLEOTIDE SEQUENCE</scope>
    <source>
        <strain evidence="2">DSM 9154</strain>
    </source>
</reference>
<proteinExistence type="predicted"/>
<sequence length="203" mass="21589">MAGWPSQLATAITLTAIAIAVRFASRSTRLHARGKSAGIGGHPVLVVFGSGMVLLVIYVALGAAAVATQWMVLMIAFMIATLIGFFLAAFYGGLLIASMVNARSQYRPAVETVEKGFTPSLVLGDFTGNGIGIVDADRRMLFVSGTICGFDEVSSMHTENARNLAKIRVSLTSGTTPVKTIGYQNQGQRDQDFQRLSNALGMR</sequence>
<dbReference type="RefSeq" id="WP_027289837.1">
    <property type="nucleotide sequence ID" value="NZ_NRRE01000012.1"/>
</dbReference>
<dbReference type="EMBL" id="NRRE01000012">
    <property type="protein sequence ID" value="MBK1696248.1"/>
    <property type="molecule type" value="Genomic_DNA"/>
</dbReference>
<name>A0A934QFW9_9PROT</name>
<keyword evidence="1" id="KW-0472">Membrane</keyword>
<dbReference type="Proteomes" id="UP000778970">
    <property type="component" value="Unassembled WGS sequence"/>
</dbReference>